<accession>A0A832DEJ6</accession>
<dbReference type="CDD" id="cd14747">
    <property type="entry name" value="PBP2_MalE"/>
    <property type="match status" value="1"/>
</dbReference>
<dbReference type="GO" id="GO:0042597">
    <property type="term" value="C:periplasmic space"/>
    <property type="evidence" value="ECO:0007669"/>
    <property type="project" value="UniProtKB-SubCell"/>
</dbReference>
<gene>
    <name evidence="5" type="ORF">ENS56_04190</name>
</gene>
<dbReference type="EMBL" id="DSVI01000004">
    <property type="protein sequence ID" value="HGT47209.1"/>
    <property type="molecule type" value="Genomic_DNA"/>
</dbReference>
<organism evidence="5">
    <name type="scientific">Ignavibacterium album</name>
    <dbReference type="NCBI Taxonomy" id="591197"/>
    <lineage>
        <taxon>Bacteria</taxon>
        <taxon>Pseudomonadati</taxon>
        <taxon>Ignavibacteriota</taxon>
        <taxon>Ignavibacteria</taxon>
        <taxon>Ignavibacteriales</taxon>
        <taxon>Ignavibacteriaceae</taxon>
        <taxon>Ignavibacterium</taxon>
    </lineage>
</organism>
<dbReference type="InterPro" id="IPR050490">
    <property type="entry name" value="Bact_solute-bd_prot1"/>
</dbReference>
<dbReference type="SUPFAM" id="SSF53850">
    <property type="entry name" value="Periplasmic binding protein-like II"/>
    <property type="match status" value="1"/>
</dbReference>
<dbReference type="PANTHER" id="PTHR43649:SF34">
    <property type="entry name" value="ABC TRANSPORTER PERIPLASMIC-BINDING PROTEIN YCJN-RELATED"/>
    <property type="match status" value="1"/>
</dbReference>
<protein>
    <submittedName>
        <fullName evidence="5">Extracellular solute-binding protein</fullName>
    </submittedName>
</protein>
<dbReference type="Pfam" id="PF01547">
    <property type="entry name" value="SBP_bac_1"/>
    <property type="match status" value="1"/>
</dbReference>
<sequence>MLKLLIKYIAILLVTFVTITSCSKDSDEIKTIKFWAMGSEAEQVSKILPEFEKKYPNIKVKVQQIPWTAAQEKLITAFASDNTPDICQLGNTWIPQFASLNAIISLDKFIARSEIVKPGKFFSGIWETNIIENKVYGIPWYVDTRLMFYRKDVFERAGFKNPPKNWDELYTLCVRIKETQKTKDKYPIFIPTNEWNSFIIFGLQAGAELLKDENTRGNFSSKEFKEAFDYLIRFHKENLTPFGMMQVTNVYQAMAEEYISIYFSGPWNIPEFKKWMTGELADKWATAPMPGYRNEYPGVSLAGGSSLVIFKDSRYKDEVWKLIEFLSEPEIQLKVYKVTNNLPAVIDSWRDSSLSNDIYMKAFYQQLQNVVSAPKIPEWEQIVFSKLQQYAEFAARGVMTTEEALKKLDEDADRILEKRRWLVESKRRMVK</sequence>
<evidence type="ECO:0000313" key="5">
    <source>
        <dbReference type="EMBL" id="HGT47209.1"/>
    </source>
</evidence>
<dbReference type="AlphaFoldDB" id="A0A832DEJ6"/>
<comment type="subcellular location">
    <subcellularLocation>
        <location evidence="1">Periplasm</location>
    </subcellularLocation>
</comment>
<proteinExistence type="inferred from homology"/>
<dbReference type="PROSITE" id="PS51257">
    <property type="entry name" value="PROKAR_LIPOPROTEIN"/>
    <property type="match status" value="1"/>
</dbReference>
<comment type="similarity">
    <text evidence="2">Belongs to the bacterial solute-binding protein 1 family.</text>
</comment>
<evidence type="ECO:0000256" key="3">
    <source>
        <dbReference type="ARBA" id="ARBA00022448"/>
    </source>
</evidence>
<evidence type="ECO:0000256" key="2">
    <source>
        <dbReference type="ARBA" id="ARBA00008520"/>
    </source>
</evidence>
<dbReference type="PANTHER" id="PTHR43649">
    <property type="entry name" value="ARABINOSE-BINDING PROTEIN-RELATED"/>
    <property type="match status" value="1"/>
</dbReference>
<name>A0A832DEJ6_9BACT</name>
<dbReference type="Gene3D" id="3.40.190.10">
    <property type="entry name" value="Periplasmic binding protein-like II"/>
    <property type="match status" value="2"/>
</dbReference>
<evidence type="ECO:0000256" key="4">
    <source>
        <dbReference type="ARBA" id="ARBA00022729"/>
    </source>
</evidence>
<keyword evidence="4" id="KW-0732">Signal</keyword>
<keyword evidence="3" id="KW-0813">Transport</keyword>
<comment type="caution">
    <text evidence="5">The sequence shown here is derived from an EMBL/GenBank/DDBJ whole genome shotgun (WGS) entry which is preliminary data.</text>
</comment>
<dbReference type="InterPro" id="IPR006059">
    <property type="entry name" value="SBP"/>
</dbReference>
<reference evidence="5" key="1">
    <citation type="journal article" date="2020" name="mSystems">
        <title>Genome- and Community-Level Interaction Insights into Carbon Utilization and Element Cycling Functions of Hydrothermarchaeota in Hydrothermal Sediment.</title>
        <authorList>
            <person name="Zhou Z."/>
            <person name="Liu Y."/>
            <person name="Xu W."/>
            <person name="Pan J."/>
            <person name="Luo Z.H."/>
            <person name="Li M."/>
        </authorList>
    </citation>
    <scope>NUCLEOTIDE SEQUENCE [LARGE SCALE GENOMIC DNA]</scope>
    <source>
        <strain evidence="5">SpSt-500</strain>
    </source>
</reference>
<evidence type="ECO:0000256" key="1">
    <source>
        <dbReference type="ARBA" id="ARBA00004418"/>
    </source>
</evidence>